<dbReference type="Gene3D" id="3.40.50.1000">
    <property type="entry name" value="HAD superfamily/HAD-like"/>
    <property type="match status" value="1"/>
</dbReference>
<accession>A0A2K8P851</accession>
<dbReference type="RefSeq" id="WP_167373344.1">
    <property type="nucleotide sequence ID" value="NZ_CP024969.1"/>
</dbReference>
<dbReference type="InterPro" id="IPR006379">
    <property type="entry name" value="HAD-SF_hydro_IIB"/>
</dbReference>
<dbReference type="Pfam" id="PF08282">
    <property type="entry name" value="Hydrolase_3"/>
    <property type="match status" value="1"/>
</dbReference>
<dbReference type="GO" id="GO:0000287">
    <property type="term" value="F:magnesium ion binding"/>
    <property type="evidence" value="ECO:0007669"/>
    <property type="project" value="TreeGrafter"/>
</dbReference>
<keyword evidence="2" id="KW-1185">Reference proteome</keyword>
<dbReference type="GO" id="GO:0016791">
    <property type="term" value="F:phosphatase activity"/>
    <property type="evidence" value="ECO:0007669"/>
    <property type="project" value="TreeGrafter"/>
</dbReference>
<dbReference type="PANTHER" id="PTHR10000:SF8">
    <property type="entry name" value="HAD SUPERFAMILY HYDROLASE-LIKE, TYPE 3"/>
    <property type="match status" value="1"/>
</dbReference>
<dbReference type="EMBL" id="CP024969">
    <property type="protein sequence ID" value="ATZ21923.1"/>
    <property type="molecule type" value="Genomic_DNA"/>
</dbReference>
<protein>
    <recommendedName>
        <fullName evidence="3">HAD superfamily hydrolase</fullName>
    </recommendedName>
</protein>
<dbReference type="InterPro" id="IPR036412">
    <property type="entry name" value="HAD-like_sf"/>
</dbReference>
<dbReference type="PANTHER" id="PTHR10000">
    <property type="entry name" value="PHOSPHOSERINE PHOSPHATASE"/>
    <property type="match status" value="1"/>
</dbReference>
<evidence type="ECO:0008006" key="3">
    <source>
        <dbReference type="Google" id="ProtNLM"/>
    </source>
</evidence>
<dbReference type="InterPro" id="IPR023214">
    <property type="entry name" value="HAD_sf"/>
</dbReference>
<dbReference type="GO" id="GO:0005829">
    <property type="term" value="C:cytosol"/>
    <property type="evidence" value="ECO:0007669"/>
    <property type="project" value="TreeGrafter"/>
</dbReference>
<gene>
    <name evidence="1" type="ORF">MTABA_v1c07310</name>
</gene>
<dbReference type="KEGG" id="mtab:MTABA_v1c07310"/>
<proteinExistence type="predicted"/>
<dbReference type="InterPro" id="IPR000150">
    <property type="entry name" value="Cof"/>
</dbReference>
<dbReference type="NCBIfam" id="TIGR01484">
    <property type="entry name" value="HAD-SF-IIB"/>
    <property type="match status" value="1"/>
</dbReference>
<dbReference type="NCBIfam" id="TIGR00099">
    <property type="entry name" value="Cof-subfamily"/>
    <property type="match status" value="1"/>
</dbReference>
<name>A0A2K8P851_9MOLU</name>
<dbReference type="SUPFAM" id="SSF56784">
    <property type="entry name" value="HAD-like"/>
    <property type="match status" value="1"/>
</dbReference>
<dbReference type="Proteomes" id="UP000232223">
    <property type="component" value="Chromosome"/>
</dbReference>
<organism evidence="1 2">
    <name type="scientific">Mesoplasma tabanidae</name>
    <dbReference type="NCBI Taxonomy" id="219745"/>
    <lineage>
        <taxon>Bacteria</taxon>
        <taxon>Bacillati</taxon>
        <taxon>Mycoplasmatota</taxon>
        <taxon>Mollicutes</taxon>
        <taxon>Entomoplasmatales</taxon>
        <taxon>Entomoplasmataceae</taxon>
        <taxon>Mesoplasma</taxon>
    </lineage>
</organism>
<evidence type="ECO:0000313" key="2">
    <source>
        <dbReference type="Proteomes" id="UP000232223"/>
    </source>
</evidence>
<reference evidence="1 2" key="1">
    <citation type="submission" date="2017-11" db="EMBL/GenBank/DDBJ databases">
        <title>Genome sequence of Mesoplasma tabanidae BARC 857 (ATCC 49584).</title>
        <authorList>
            <person name="Lo W.-S."/>
            <person name="Kuo C.-H."/>
        </authorList>
    </citation>
    <scope>NUCLEOTIDE SEQUENCE [LARGE SCALE GENOMIC DNA]</scope>
    <source>
        <strain evidence="1 2">BARC 857</strain>
    </source>
</reference>
<sequence>MKWWISDFDGTLTLNPKTEAIDPKDMDFIERWTKENNFIIATGRDVSYINYLINHYNLKSEYKIANNGASLYKGNQLIFNQSIGMDERKQLFQIVNKLYKFCGIKIADHSECFILSGIEEKTPRYNESIVQQKWFEMEDNFSQHINEILNNKDLNNITLFAHPQDFDYILNLFNNFKNLKIIQTSPFNLEIMHKDVSKYSGIKFLKNKYNISDNDIVVSGDGDNDYEMLNRCKNSFAMEKGTKKAIMAANNIISNVYEIENYISIN</sequence>
<dbReference type="AlphaFoldDB" id="A0A2K8P851"/>
<dbReference type="Gene3D" id="3.30.1240.10">
    <property type="match status" value="1"/>
</dbReference>
<evidence type="ECO:0000313" key="1">
    <source>
        <dbReference type="EMBL" id="ATZ21923.1"/>
    </source>
</evidence>